<sequence>MSRVGNKLIPIPEGIEVKIKDQNLVEIKSSTKELKYQFNPSLNINIKNNYIAIVRPNDEVFMKKIHGTSRALLANMITSISQYSIKKLEISGLGYDVKQEGSNLVFNLGFSHIIKLLIPNDLQITINKNKEIVIKGIDKQFVGEFASKIAKLRKPSPYKGNGIRFVGKYYPRKAGKSAKK</sequence>
<keyword evidence="9" id="KW-1185">Reference proteome</keyword>
<dbReference type="InterPro" id="IPR019906">
    <property type="entry name" value="Ribosomal_uL6_bac-type"/>
</dbReference>
<dbReference type="Proteomes" id="UP000320078">
    <property type="component" value="Unassembled WGS sequence"/>
</dbReference>
<evidence type="ECO:0000313" key="9">
    <source>
        <dbReference type="Proteomes" id="UP000320078"/>
    </source>
</evidence>
<dbReference type="GO" id="GO:0003735">
    <property type="term" value="F:structural constituent of ribosome"/>
    <property type="evidence" value="ECO:0007669"/>
    <property type="project" value="UniProtKB-UniRule"/>
</dbReference>
<evidence type="ECO:0000256" key="5">
    <source>
        <dbReference type="RuleBase" id="RU003869"/>
    </source>
</evidence>
<dbReference type="GO" id="GO:0022625">
    <property type="term" value="C:cytosolic large ribosomal subunit"/>
    <property type="evidence" value="ECO:0007669"/>
    <property type="project" value="UniProtKB-UniRule"/>
</dbReference>
<feature type="domain" description="Large ribosomal subunit protein uL6 alpha-beta" evidence="7">
    <location>
        <begin position="92"/>
        <end position="164"/>
    </location>
</feature>
<keyword evidence="6" id="KW-0699">rRNA-binding</keyword>
<dbReference type="PRINTS" id="PR00059">
    <property type="entry name" value="RIBOSOMALL6"/>
</dbReference>
<dbReference type="GO" id="GO:0002181">
    <property type="term" value="P:cytoplasmic translation"/>
    <property type="evidence" value="ECO:0007669"/>
    <property type="project" value="TreeGrafter"/>
</dbReference>
<dbReference type="OrthoDB" id="9805007at2"/>
<gene>
    <name evidence="8" type="primary">rplF</name>
    <name evidence="8" type="ORF">MDPP_00117</name>
</gene>
<comment type="similarity">
    <text evidence="5">Belongs to the universal ribosomal protein uL6 family.</text>
</comment>
<evidence type="ECO:0000256" key="6">
    <source>
        <dbReference type="RuleBase" id="RU003870"/>
    </source>
</evidence>
<dbReference type="AlphaFoldDB" id="A0A559KJN5"/>
<dbReference type="Pfam" id="PF00347">
    <property type="entry name" value="Ribosomal_L6"/>
    <property type="match status" value="2"/>
</dbReference>
<accession>A0A559KJN5</accession>
<dbReference type="EMBL" id="VIAE01000002">
    <property type="protein sequence ID" value="TVY12344.1"/>
    <property type="molecule type" value="Genomic_DNA"/>
</dbReference>
<dbReference type="Gene3D" id="3.90.930.12">
    <property type="entry name" value="Ribosomal protein L6, alpha-beta domain"/>
    <property type="match status" value="2"/>
</dbReference>
<dbReference type="RefSeq" id="WP_144658268.1">
    <property type="nucleotide sequence ID" value="NZ_VIAE01000002.1"/>
</dbReference>
<dbReference type="PANTHER" id="PTHR11655:SF14">
    <property type="entry name" value="LARGE RIBOSOMAL SUBUNIT PROTEIN UL6M"/>
    <property type="match status" value="1"/>
</dbReference>
<dbReference type="GO" id="GO:0019843">
    <property type="term" value="F:rRNA binding"/>
    <property type="evidence" value="ECO:0007669"/>
    <property type="project" value="UniProtKB-UniRule"/>
</dbReference>
<dbReference type="InterPro" id="IPR036789">
    <property type="entry name" value="Ribosomal_uL6-like_a/b-dom_sf"/>
</dbReference>
<evidence type="ECO:0000256" key="2">
    <source>
        <dbReference type="ARBA" id="ARBA00023274"/>
    </source>
</evidence>
<dbReference type="InterPro" id="IPR000702">
    <property type="entry name" value="Ribosomal_uL6-like"/>
</dbReference>
<evidence type="ECO:0000256" key="3">
    <source>
        <dbReference type="ARBA" id="ARBA00035454"/>
    </source>
</evidence>
<dbReference type="PANTHER" id="PTHR11655">
    <property type="entry name" value="60S/50S RIBOSOMAL PROTEIN L6/L9"/>
    <property type="match status" value="1"/>
</dbReference>
<comment type="caution">
    <text evidence="8">The sequence shown here is derived from an EMBL/GenBank/DDBJ whole genome shotgun (WGS) entry which is preliminary data.</text>
</comment>
<keyword evidence="2 5" id="KW-0687">Ribonucleoprotein</keyword>
<keyword evidence="6" id="KW-0694">RNA-binding</keyword>
<evidence type="ECO:0000256" key="1">
    <source>
        <dbReference type="ARBA" id="ARBA00022980"/>
    </source>
</evidence>
<evidence type="ECO:0000256" key="4">
    <source>
        <dbReference type="NCBIfam" id="TIGR03654"/>
    </source>
</evidence>
<organism evidence="8 9">
    <name type="scientific">Candidatus Phytoplasma pini</name>
    <dbReference type="NCBI Taxonomy" id="267362"/>
    <lineage>
        <taxon>Bacteria</taxon>
        <taxon>Bacillati</taxon>
        <taxon>Mycoplasmatota</taxon>
        <taxon>Mollicutes</taxon>
        <taxon>Acholeplasmatales</taxon>
        <taxon>Acholeplasmataceae</taxon>
        <taxon>Candidatus Phytoplasma</taxon>
    </lineage>
</organism>
<evidence type="ECO:0000259" key="7">
    <source>
        <dbReference type="Pfam" id="PF00347"/>
    </source>
</evidence>
<protein>
    <recommendedName>
        <fullName evidence="3 4">50S ribosomal protein L6</fullName>
    </recommendedName>
</protein>
<proteinExistence type="inferred from homology"/>
<dbReference type="InterPro" id="IPR020040">
    <property type="entry name" value="Ribosomal_uL6_a/b-dom"/>
</dbReference>
<dbReference type="SUPFAM" id="SSF56053">
    <property type="entry name" value="Ribosomal protein L6"/>
    <property type="match status" value="2"/>
</dbReference>
<dbReference type="PIRSF" id="PIRSF002162">
    <property type="entry name" value="Ribosomal_L6"/>
    <property type="match status" value="1"/>
</dbReference>
<keyword evidence="1 5" id="KW-0689">Ribosomal protein</keyword>
<comment type="function">
    <text evidence="6">This protein binds to the 23S rRNA, and is important in its secondary structure. It is located near the subunit interface in the base of the L7/L12 stalk, and near the tRNA binding site of the peptidyltransferase center.</text>
</comment>
<dbReference type="NCBIfam" id="TIGR03654">
    <property type="entry name" value="L6_bact"/>
    <property type="match status" value="1"/>
</dbReference>
<evidence type="ECO:0000313" key="8">
    <source>
        <dbReference type="EMBL" id="TVY12344.1"/>
    </source>
</evidence>
<name>A0A559KJN5_9MOLU</name>
<reference evidence="8 9" key="1">
    <citation type="submission" date="2019-06" db="EMBL/GenBank/DDBJ databases">
        <title>Draft Genome Sequence of Candidatus Phytoplasma pini-Related Strain MDPP: A Resource for Comparative Genomics of Gymnosperm-infecting Phytoplasmas.</title>
        <authorList>
            <person name="Cai W."/>
            <person name="Costanzo S."/>
            <person name="Shao J."/>
            <person name="Zhao Y."/>
            <person name="Davis R."/>
        </authorList>
    </citation>
    <scope>NUCLEOTIDE SEQUENCE [LARGE SCALE GENOMIC DNA]</scope>
    <source>
        <strain evidence="8 9">MDPP</strain>
    </source>
</reference>
<feature type="domain" description="Large ribosomal subunit protein uL6 alpha-beta" evidence="7">
    <location>
        <begin position="11"/>
        <end position="82"/>
    </location>
</feature>